<evidence type="ECO:0000256" key="1">
    <source>
        <dbReference type="SAM" id="MobiDB-lite"/>
    </source>
</evidence>
<dbReference type="Proteomes" id="UP001152795">
    <property type="component" value="Unassembled WGS sequence"/>
</dbReference>
<evidence type="ECO:0000313" key="3">
    <source>
        <dbReference type="Proteomes" id="UP001152795"/>
    </source>
</evidence>
<feature type="region of interest" description="Disordered" evidence="1">
    <location>
        <begin position="72"/>
        <end position="96"/>
    </location>
</feature>
<proteinExistence type="predicted"/>
<dbReference type="AlphaFoldDB" id="A0A6S7H5S9"/>
<gene>
    <name evidence="2" type="ORF">PACLA_8A068265</name>
</gene>
<feature type="compositionally biased region" description="Basic and acidic residues" evidence="1">
    <location>
        <begin position="87"/>
        <end position="96"/>
    </location>
</feature>
<organism evidence="2 3">
    <name type="scientific">Paramuricea clavata</name>
    <name type="common">Red gorgonian</name>
    <name type="synonym">Violescent sea-whip</name>
    <dbReference type="NCBI Taxonomy" id="317549"/>
    <lineage>
        <taxon>Eukaryota</taxon>
        <taxon>Metazoa</taxon>
        <taxon>Cnidaria</taxon>
        <taxon>Anthozoa</taxon>
        <taxon>Octocorallia</taxon>
        <taxon>Malacalcyonacea</taxon>
        <taxon>Plexauridae</taxon>
        <taxon>Paramuricea</taxon>
    </lineage>
</organism>
<reference evidence="2" key="1">
    <citation type="submission" date="2020-04" db="EMBL/GenBank/DDBJ databases">
        <authorList>
            <person name="Alioto T."/>
            <person name="Alioto T."/>
            <person name="Gomez Garrido J."/>
        </authorList>
    </citation>
    <scope>NUCLEOTIDE SEQUENCE</scope>
    <source>
        <strain evidence="2">A484AB</strain>
    </source>
</reference>
<comment type="caution">
    <text evidence="2">The sequence shown here is derived from an EMBL/GenBank/DDBJ whole genome shotgun (WGS) entry which is preliminary data.</text>
</comment>
<dbReference type="EMBL" id="CACRXK020003274">
    <property type="protein sequence ID" value="CAB3998129.1"/>
    <property type="molecule type" value="Genomic_DNA"/>
</dbReference>
<accession>A0A6S7H5S9</accession>
<name>A0A6S7H5S9_PARCT</name>
<sequence>MDLQLNSRLLKGHRTLISNDYTDIVLQIDEYFREDPTVKHKKETAKLKKQCNMLKQKLGEATAFYRPKFTGHKVADEPNTKQVPATSEKKKDPRRVEAGKRLAVLSKAERDKKKKQAESIELSSGNSIITYIGVAIALIFEFEFEFIN</sequence>
<protein>
    <submittedName>
        <fullName evidence="2">Uncharacterized protein</fullName>
    </submittedName>
</protein>
<evidence type="ECO:0000313" key="2">
    <source>
        <dbReference type="EMBL" id="CAB3998129.1"/>
    </source>
</evidence>
<keyword evidence="3" id="KW-1185">Reference proteome</keyword>